<gene>
    <name evidence="1" type="ORF">E6O75_ATG10826</name>
</gene>
<proteinExistence type="predicted"/>
<organism evidence="1 2">
    <name type="scientific">Venturia nashicola</name>
    <dbReference type="NCBI Taxonomy" id="86259"/>
    <lineage>
        <taxon>Eukaryota</taxon>
        <taxon>Fungi</taxon>
        <taxon>Dikarya</taxon>
        <taxon>Ascomycota</taxon>
        <taxon>Pezizomycotina</taxon>
        <taxon>Dothideomycetes</taxon>
        <taxon>Pleosporomycetidae</taxon>
        <taxon>Venturiales</taxon>
        <taxon>Venturiaceae</taxon>
        <taxon>Venturia</taxon>
    </lineage>
</organism>
<evidence type="ECO:0000313" key="1">
    <source>
        <dbReference type="EMBL" id="TID22032.1"/>
    </source>
</evidence>
<comment type="caution">
    <text evidence="1">The sequence shown here is derived from an EMBL/GenBank/DDBJ whole genome shotgun (WGS) entry which is preliminary data.</text>
</comment>
<protein>
    <submittedName>
        <fullName evidence="1">3-hydroxybutyryl-CoA dehydratase</fullName>
    </submittedName>
</protein>
<keyword evidence="2" id="KW-1185">Reference proteome</keyword>
<accession>A0A4Z1PIN1</accession>
<sequence>MVTQLIRAMSIPGSLRVLWRHSKPGYALSSLAENLLASPSSDSATLCLQYKVSAFRSYNYTARSGEKMPRCEAEELFSEVPESYRAIVAGTDARYLWFALRDWRCNDSEGYFGVLGAWAEVRMEEMGDEGL</sequence>
<name>A0A4Z1PIN1_9PEZI</name>
<reference evidence="1 2" key="1">
    <citation type="submission" date="2019-04" db="EMBL/GenBank/DDBJ databases">
        <title>High contiguity whole genome sequence and gene annotation resource for two Venturia nashicola isolates.</title>
        <authorList>
            <person name="Prokchorchik M."/>
            <person name="Won K."/>
            <person name="Lee Y."/>
            <person name="Choi E.D."/>
            <person name="Segonzac C."/>
            <person name="Sohn K.H."/>
        </authorList>
    </citation>
    <scope>NUCLEOTIDE SEQUENCE [LARGE SCALE GENOMIC DNA]</scope>
    <source>
        <strain evidence="1 2">PRI2</strain>
    </source>
</reference>
<evidence type="ECO:0000313" key="2">
    <source>
        <dbReference type="Proteomes" id="UP000298493"/>
    </source>
</evidence>
<dbReference type="AlphaFoldDB" id="A0A4Z1PIN1"/>
<dbReference type="EMBL" id="SNSC02000008">
    <property type="protein sequence ID" value="TID22032.1"/>
    <property type="molecule type" value="Genomic_DNA"/>
</dbReference>
<dbReference type="Proteomes" id="UP000298493">
    <property type="component" value="Unassembled WGS sequence"/>
</dbReference>